<evidence type="ECO:0000313" key="3">
    <source>
        <dbReference type="Proteomes" id="UP001232148"/>
    </source>
</evidence>
<dbReference type="Proteomes" id="UP001232148">
    <property type="component" value="Unassembled WGS sequence"/>
</dbReference>
<evidence type="ECO:0000256" key="1">
    <source>
        <dbReference type="SAM" id="MobiDB-lite"/>
    </source>
</evidence>
<proteinExistence type="predicted"/>
<accession>A0AAD9HEN3</accession>
<keyword evidence="3" id="KW-1185">Reference proteome</keyword>
<dbReference type="EMBL" id="MU842909">
    <property type="protein sequence ID" value="KAK2026709.1"/>
    <property type="molecule type" value="Genomic_DNA"/>
</dbReference>
<organism evidence="2 3">
    <name type="scientific">Colletotrichum zoysiae</name>
    <dbReference type="NCBI Taxonomy" id="1216348"/>
    <lineage>
        <taxon>Eukaryota</taxon>
        <taxon>Fungi</taxon>
        <taxon>Dikarya</taxon>
        <taxon>Ascomycota</taxon>
        <taxon>Pezizomycotina</taxon>
        <taxon>Sordariomycetes</taxon>
        <taxon>Hypocreomycetidae</taxon>
        <taxon>Glomerellales</taxon>
        <taxon>Glomerellaceae</taxon>
        <taxon>Colletotrichum</taxon>
        <taxon>Colletotrichum graminicola species complex</taxon>
    </lineage>
</organism>
<protein>
    <submittedName>
        <fullName evidence="2">Uncharacterized protein</fullName>
    </submittedName>
</protein>
<reference evidence="2" key="1">
    <citation type="submission" date="2021-06" db="EMBL/GenBank/DDBJ databases">
        <title>Comparative genomics, transcriptomics and evolutionary studies reveal genomic signatures of adaptation to plant cell wall in hemibiotrophic fungi.</title>
        <authorList>
            <consortium name="DOE Joint Genome Institute"/>
            <person name="Baroncelli R."/>
            <person name="Diaz J.F."/>
            <person name="Benocci T."/>
            <person name="Peng M."/>
            <person name="Battaglia E."/>
            <person name="Haridas S."/>
            <person name="Andreopoulos W."/>
            <person name="Labutti K."/>
            <person name="Pangilinan J."/>
            <person name="Floch G.L."/>
            <person name="Makela M.R."/>
            <person name="Henrissat B."/>
            <person name="Grigoriev I.V."/>
            <person name="Crouch J.A."/>
            <person name="De Vries R.P."/>
            <person name="Sukno S.A."/>
            <person name="Thon M.R."/>
        </authorList>
    </citation>
    <scope>NUCLEOTIDE SEQUENCE</scope>
    <source>
        <strain evidence="2">MAFF235873</strain>
    </source>
</reference>
<comment type="caution">
    <text evidence="2">The sequence shown here is derived from an EMBL/GenBank/DDBJ whole genome shotgun (WGS) entry which is preliminary data.</text>
</comment>
<feature type="region of interest" description="Disordered" evidence="1">
    <location>
        <begin position="1"/>
        <end position="21"/>
    </location>
</feature>
<evidence type="ECO:0000313" key="2">
    <source>
        <dbReference type="EMBL" id="KAK2026709.1"/>
    </source>
</evidence>
<dbReference type="AlphaFoldDB" id="A0AAD9HEN3"/>
<gene>
    <name evidence="2" type="ORF">LX32DRAFT_13766</name>
</gene>
<sequence>MYASSTTVCQRHKSHASHPTAVNNRSAQICSIVSGTPYSGSGREPQSTTVADYGQKAFRSNSQTFLNWGSPSLVGYACSVADTLGANHGCLREGEVRGVCGHRMMGGLDGARGNESCPLVTSVSCGMHPVPKQYDLGPLHCSGQQTRFEKLSLVRRLGGRKTLLG</sequence>
<name>A0AAD9HEN3_9PEZI</name>